<dbReference type="GO" id="GO:0016787">
    <property type="term" value="F:hydrolase activity"/>
    <property type="evidence" value="ECO:0007669"/>
    <property type="project" value="UniProtKB-KW"/>
</dbReference>
<dbReference type="KEGG" id="sgra:EX895_005132"/>
<feature type="domain" description="Carboxylesterase type B" evidence="4">
    <location>
        <begin position="53"/>
        <end position="561"/>
    </location>
</feature>
<dbReference type="EC" id="3.1.1.-" evidence="3"/>
<keyword evidence="3" id="KW-0732">Signal</keyword>
<dbReference type="PANTHER" id="PTHR11559">
    <property type="entry name" value="CARBOXYLESTERASE"/>
    <property type="match status" value="1"/>
</dbReference>
<evidence type="ECO:0000256" key="3">
    <source>
        <dbReference type="RuleBase" id="RU361235"/>
    </source>
</evidence>
<dbReference type="Pfam" id="PF00135">
    <property type="entry name" value="COesterase"/>
    <property type="match status" value="1"/>
</dbReference>
<comment type="caution">
    <text evidence="5">The sequence shown here is derived from an EMBL/GenBank/DDBJ whole genome shotgun (WGS) entry which is preliminary data.</text>
</comment>
<evidence type="ECO:0000313" key="5">
    <source>
        <dbReference type="EMBL" id="TKY86307.1"/>
    </source>
</evidence>
<keyword evidence="2 3" id="KW-0378">Hydrolase</keyword>
<dbReference type="InterPro" id="IPR019819">
    <property type="entry name" value="Carboxylesterase_B_CS"/>
</dbReference>
<name>A0A4U7KQX1_9BASI</name>
<dbReference type="OrthoDB" id="408631at2759"/>
<dbReference type="InterPro" id="IPR050309">
    <property type="entry name" value="Type-B_Carboxylest/Lipase"/>
</dbReference>
<evidence type="ECO:0000259" key="4">
    <source>
        <dbReference type="Pfam" id="PF00135"/>
    </source>
</evidence>
<dbReference type="InterPro" id="IPR029058">
    <property type="entry name" value="AB_hydrolase_fold"/>
</dbReference>
<organism evidence="5 6">
    <name type="scientific">Sporisorium graminicola</name>
    <dbReference type="NCBI Taxonomy" id="280036"/>
    <lineage>
        <taxon>Eukaryota</taxon>
        <taxon>Fungi</taxon>
        <taxon>Dikarya</taxon>
        <taxon>Basidiomycota</taxon>
        <taxon>Ustilaginomycotina</taxon>
        <taxon>Ustilaginomycetes</taxon>
        <taxon>Ustilaginales</taxon>
        <taxon>Ustilaginaceae</taxon>
        <taxon>Sporisorium</taxon>
    </lineage>
</organism>
<keyword evidence="6" id="KW-1185">Reference proteome</keyword>
<dbReference type="PROSITE" id="PS00941">
    <property type="entry name" value="CARBOXYLESTERASE_B_2"/>
    <property type="match status" value="1"/>
</dbReference>
<dbReference type="InterPro" id="IPR019826">
    <property type="entry name" value="Carboxylesterase_B_AS"/>
</dbReference>
<evidence type="ECO:0000313" key="6">
    <source>
        <dbReference type="Proteomes" id="UP000306050"/>
    </source>
</evidence>
<dbReference type="SUPFAM" id="SSF53474">
    <property type="entry name" value="alpha/beta-Hydrolases"/>
    <property type="match status" value="1"/>
</dbReference>
<dbReference type="InterPro" id="IPR002018">
    <property type="entry name" value="CarbesteraseB"/>
</dbReference>
<dbReference type="RefSeq" id="XP_029738292.1">
    <property type="nucleotide sequence ID" value="XM_029885726.1"/>
</dbReference>
<dbReference type="PROSITE" id="PS00122">
    <property type="entry name" value="CARBOXYLESTERASE_B_1"/>
    <property type="match status" value="1"/>
</dbReference>
<feature type="chain" id="PRO_5020926613" description="Carboxylic ester hydrolase" evidence="3">
    <location>
        <begin position="27"/>
        <end position="617"/>
    </location>
</feature>
<protein>
    <recommendedName>
        <fullName evidence="3">Carboxylic ester hydrolase</fullName>
        <ecNumber evidence="3">3.1.1.-</ecNumber>
    </recommendedName>
</protein>
<dbReference type="EMBL" id="SRRM01000018">
    <property type="protein sequence ID" value="TKY86307.1"/>
    <property type="molecule type" value="Genomic_DNA"/>
</dbReference>
<gene>
    <name evidence="5" type="ORF">EX895_005132</name>
</gene>
<feature type="signal peptide" evidence="3">
    <location>
        <begin position="1"/>
        <end position="26"/>
    </location>
</feature>
<dbReference type="AlphaFoldDB" id="A0A4U7KQX1"/>
<accession>A0A4U7KQX1</accession>
<dbReference type="GeneID" id="40728027"/>
<evidence type="ECO:0000256" key="2">
    <source>
        <dbReference type="ARBA" id="ARBA00022801"/>
    </source>
</evidence>
<proteinExistence type="inferred from homology"/>
<evidence type="ECO:0000256" key="1">
    <source>
        <dbReference type="ARBA" id="ARBA00005964"/>
    </source>
</evidence>
<dbReference type="Proteomes" id="UP000306050">
    <property type="component" value="Chromosome SGRAM_5"/>
</dbReference>
<sequence length="617" mass="66654">MIESVVLLASSLVLVLALALTSPALASPISSQPFADLLAQRQDVAANDDPLTVDLGYSKYRGTFNATTSITSWKGIRFTAPPTGALRWQAPQPPLLNRSNVIDASQYGSQCPQNPFGNPQFQTSSQYEGDNEDCLFINVFAPQNASGLPVMFWIHGGGYGAGNGQYDFTSLINANSNDFVGVSIQYRLGAFGFLASDEVSRNGVVNAGILDQHFALQWVQAYISQFGGDPRKVTIAGESAGGGSVMIHSLAQGGSLGTSLFKNVIAASPYLPLQFGYKDFEPSQSYYAFAAQSGCFNGTAYGNTDQSIFQCLVEQDAQTLQQASVKVAASSFYGTWPFLPVTDGNYIQSVPSQQLNQRKVNGERLLVGNNGAEGGLFVMRNIDTEEKLKTWLSTLLPLMKPEDIEKLLLQYPVDTNVAIDYATNGVEMPDSNSVSSVAHGQQARADNIYGELTFVCPSYWMSEAYSGTGRSSYRYQYSVIPALHGNDVVGYFGPGTNVTSPAFVKAFMNIYGNFVTRDNPSISASLAYGPTVNSSSLSSQPNAAENWPKYSSTSPYQINLNQTGGTPSIMQDLGADVTILTGPSLKNNFTRANAYTWEGGRGRRCDYWRSISNLLPN</sequence>
<dbReference type="Gene3D" id="3.40.50.1820">
    <property type="entry name" value="alpha/beta hydrolase"/>
    <property type="match status" value="1"/>
</dbReference>
<reference evidence="5 6" key="1">
    <citation type="submission" date="2019-05" db="EMBL/GenBank/DDBJ databases">
        <title>Sporisorium graminicola CBS 10092 draft sequencing and annotation.</title>
        <authorList>
            <person name="Solano-Gonzalez S."/>
            <person name="Caddick M.X."/>
            <person name="Darby A."/>
        </authorList>
    </citation>
    <scope>NUCLEOTIDE SEQUENCE [LARGE SCALE GENOMIC DNA]</scope>
    <source>
        <strain evidence="5 6">CBS 10092</strain>
    </source>
</reference>
<dbReference type="FunFam" id="3.40.50.1820:FF:000266">
    <property type="entry name" value="Carboxylic ester hydrolase"/>
    <property type="match status" value="1"/>
</dbReference>
<comment type="similarity">
    <text evidence="1 3">Belongs to the type-B carboxylesterase/lipase family.</text>
</comment>